<keyword evidence="2" id="KW-1185">Reference proteome</keyword>
<dbReference type="AlphaFoldDB" id="A0A803Q2N0"/>
<dbReference type="EMBL" id="UZAU01000666">
    <property type="status" value="NOT_ANNOTATED_CDS"/>
    <property type="molecule type" value="Genomic_DNA"/>
</dbReference>
<name>A0A803Q2N0_CANSA</name>
<dbReference type="PANTHER" id="PTHR47150:SF7">
    <property type="entry name" value="NUCLEASE"/>
    <property type="match status" value="1"/>
</dbReference>
<evidence type="ECO:0000313" key="2">
    <source>
        <dbReference type="Proteomes" id="UP000596661"/>
    </source>
</evidence>
<sequence length="102" mass="11796">MRKHVFLSIVQALESHSSYFQMRFDTTSKRGLSPLQKCTAAMRMLAYGVPADYVDEYVRIGETSAIDCLVNFVRGVNEIFETEYLRRPNVDDIRRLLQMGEV</sequence>
<reference evidence="1" key="1">
    <citation type="submission" date="2018-11" db="EMBL/GenBank/DDBJ databases">
        <authorList>
            <person name="Grassa J C."/>
        </authorList>
    </citation>
    <scope>NUCLEOTIDE SEQUENCE [LARGE SCALE GENOMIC DNA]</scope>
</reference>
<protein>
    <submittedName>
        <fullName evidence="1">Uncharacterized protein</fullName>
    </submittedName>
</protein>
<reference evidence="1" key="2">
    <citation type="submission" date="2021-03" db="UniProtKB">
        <authorList>
            <consortium name="EnsemblPlants"/>
        </authorList>
    </citation>
    <scope>IDENTIFICATION</scope>
</reference>
<dbReference type="EnsemblPlants" id="evm.model.07.1439">
    <property type="protein sequence ID" value="cds.evm.model.07.1439"/>
    <property type="gene ID" value="evm.TU.07.1439"/>
</dbReference>
<accession>A0A803Q2N0</accession>
<proteinExistence type="predicted"/>
<dbReference type="PANTHER" id="PTHR47150">
    <property type="entry name" value="OS12G0169200 PROTEIN"/>
    <property type="match status" value="1"/>
</dbReference>
<organism evidence="1 2">
    <name type="scientific">Cannabis sativa</name>
    <name type="common">Hemp</name>
    <name type="synonym">Marijuana</name>
    <dbReference type="NCBI Taxonomy" id="3483"/>
    <lineage>
        <taxon>Eukaryota</taxon>
        <taxon>Viridiplantae</taxon>
        <taxon>Streptophyta</taxon>
        <taxon>Embryophyta</taxon>
        <taxon>Tracheophyta</taxon>
        <taxon>Spermatophyta</taxon>
        <taxon>Magnoliopsida</taxon>
        <taxon>eudicotyledons</taxon>
        <taxon>Gunneridae</taxon>
        <taxon>Pentapetalae</taxon>
        <taxon>rosids</taxon>
        <taxon>fabids</taxon>
        <taxon>Rosales</taxon>
        <taxon>Cannabaceae</taxon>
        <taxon>Cannabis</taxon>
    </lineage>
</organism>
<dbReference type="Proteomes" id="UP000596661">
    <property type="component" value="Chromosome 7"/>
</dbReference>
<dbReference type="OMA" id="KITAAFR"/>
<dbReference type="Gramene" id="evm.model.07.1439">
    <property type="protein sequence ID" value="cds.evm.model.07.1439"/>
    <property type="gene ID" value="evm.TU.07.1439"/>
</dbReference>
<evidence type="ECO:0000313" key="1">
    <source>
        <dbReference type="EnsemblPlants" id="cds.evm.model.07.1439"/>
    </source>
</evidence>